<evidence type="ECO:0000256" key="1">
    <source>
        <dbReference type="SAM" id="SignalP"/>
    </source>
</evidence>
<dbReference type="GeneID" id="83211371"/>
<dbReference type="EMBL" id="JARTCD010000013">
    <property type="protein sequence ID" value="KAJ8660500.1"/>
    <property type="molecule type" value="Genomic_DNA"/>
</dbReference>
<evidence type="ECO:0000313" key="3">
    <source>
        <dbReference type="Proteomes" id="UP001234581"/>
    </source>
</evidence>
<organism evidence="2 3">
    <name type="scientific">Lichtheimia ornata</name>
    <dbReference type="NCBI Taxonomy" id="688661"/>
    <lineage>
        <taxon>Eukaryota</taxon>
        <taxon>Fungi</taxon>
        <taxon>Fungi incertae sedis</taxon>
        <taxon>Mucoromycota</taxon>
        <taxon>Mucoromycotina</taxon>
        <taxon>Mucoromycetes</taxon>
        <taxon>Mucorales</taxon>
        <taxon>Lichtheimiaceae</taxon>
        <taxon>Lichtheimia</taxon>
    </lineage>
</organism>
<dbReference type="RefSeq" id="XP_058345413.1">
    <property type="nucleotide sequence ID" value="XM_058484024.1"/>
</dbReference>
<evidence type="ECO:0000313" key="2">
    <source>
        <dbReference type="EMBL" id="KAJ8660500.1"/>
    </source>
</evidence>
<gene>
    <name evidence="2" type="ORF">O0I10_003958</name>
</gene>
<keyword evidence="1" id="KW-0732">Signal</keyword>
<accession>A0AAD7XZR6</accession>
<name>A0AAD7XZR6_9FUNG</name>
<feature type="signal peptide" evidence="1">
    <location>
        <begin position="1"/>
        <end position="19"/>
    </location>
</feature>
<sequence length="212" mass="24173">MKQQIFGTLAFFYISAASAMPFLATRQDTTENNHHDDVSALLGTWYAGGMTENVKSTFDNMTQTYGFSCDCWHFDFTNDGGSSLKQKASCNVNQDGKRLGHAEVVGTLEYSSHDDDEYTFDYTLEDAAFYPEDGSEKQKGIEGINYPEYKAHYKLLEDNQGLYEWVEYDNEVFSAIYAKDQAPDDNTFDRLVNDLDDDDNQHVDIIRVEDKC</sequence>
<dbReference type="Proteomes" id="UP001234581">
    <property type="component" value="Unassembled WGS sequence"/>
</dbReference>
<protein>
    <submittedName>
        <fullName evidence="2">Uncharacterized protein</fullName>
    </submittedName>
</protein>
<reference evidence="2 3" key="1">
    <citation type="submission" date="2023-03" db="EMBL/GenBank/DDBJ databases">
        <title>Genome sequence of Lichtheimia ornata CBS 291.66.</title>
        <authorList>
            <person name="Mohabir J.T."/>
            <person name="Shea T.P."/>
            <person name="Kurbessoian T."/>
            <person name="Berby B."/>
            <person name="Fontaine J."/>
            <person name="Livny J."/>
            <person name="Gnirke A."/>
            <person name="Stajich J.E."/>
            <person name="Cuomo C.A."/>
        </authorList>
    </citation>
    <scope>NUCLEOTIDE SEQUENCE [LARGE SCALE GENOMIC DNA]</scope>
    <source>
        <strain evidence="2">CBS 291.66</strain>
    </source>
</reference>
<feature type="chain" id="PRO_5042193902" evidence="1">
    <location>
        <begin position="20"/>
        <end position="212"/>
    </location>
</feature>
<comment type="caution">
    <text evidence="2">The sequence shown here is derived from an EMBL/GenBank/DDBJ whole genome shotgun (WGS) entry which is preliminary data.</text>
</comment>
<keyword evidence="3" id="KW-1185">Reference proteome</keyword>
<proteinExistence type="predicted"/>
<dbReference type="AlphaFoldDB" id="A0AAD7XZR6"/>